<accession>A0A291LA35</accession>
<keyword evidence="2" id="KW-1185">Reference proteome</keyword>
<proteinExistence type="predicted"/>
<sequence>MKEYWSGEKGLLKPGMLLRVKNMLITQDYIMPNPGALVEFLTARDQPGVGEMWIVTWISLDSKLRVAPIDPKHLESPYASIDSRIIDLARVYKARTGVELDVEILNQCIDFLPEKVHNAQQEDSGLEVILLNDGMFSGLASVDFPITLRLLPGEYVLDEDTIAISSKILELIPGARCVGDTSSLLFTLNEEAIIVKKEK</sequence>
<evidence type="ECO:0000313" key="2">
    <source>
        <dbReference type="Proteomes" id="UP000230824"/>
    </source>
</evidence>
<dbReference type="EMBL" id="MF805809">
    <property type="protein sequence ID" value="ATI15771.1"/>
    <property type="molecule type" value="Genomic_DNA"/>
</dbReference>
<dbReference type="RefSeq" id="YP_009984397.1">
    <property type="nucleotide sequence ID" value="NC_052652.1"/>
</dbReference>
<evidence type="ECO:0000313" key="1">
    <source>
        <dbReference type="EMBL" id="ATI15771.1"/>
    </source>
</evidence>
<organism evidence="1 2">
    <name type="scientific">Escherichia phage vB_EcoM_PHB05</name>
    <dbReference type="NCBI Taxonomy" id="2041347"/>
    <lineage>
        <taxon>Viruses</taxon>
        <taxon>Duplodnaviria</taxon>
        <taxon>Heunggongvirae</taxon>
        <taxon>Uroviricota</taxon>
        <taxon>Caudoviricetes</taxon>
        <taxon>Stephanstirmvirinae</taxon>
        <taxon>Justusliebigvirus</taxon>
        <taxon>Justusliebigvirus PHB05</taxon>
    </lineage>
</organism>
<name>A0A291LA35_9CAUD</name>
<dbReference type="GeneID" id="62611741"/>
<dbReference type="KEGG" id="vg:62611741"/>
<dbReference type="Proteomes" id="UP000230824">
    <property type="component" value="Segment"/>
</dbReference>
<protein>
    <submittedName>
        <fullName evidence="1">Uncharacterized protein</fullName>
    </submittedName>
</protein>
<reference evidence="1 2" key="1">
    <citation type="submission" date="2017-09" db="EMBL/GenBank/DDBJ databases">
        <title>Phage vB_EcoM_PHB05 against multidrug-resistant shiga toxin-producing Escherichia.</title>
        <authorList>
            <person name="Chen Y."/>
            <person name="Song J."/>
            <person name="Wu B."/>
        </authorList>
    </citation>
    <scope>NUCLEOTIDE SEQUENCE [LARGE SCALE GENOMIC DNA]</scope>
    <source>
        <strain evidence="1">Wastewater</strain>
    </source>
</reference>